<organism evidence="2 3">
    <name type="scientific">Paracoccus aminovorans</name>
    <dbReference type="NCBI Taxonomy" id="34004"/>
    <lineage>
        <taxon>Bacteria</taxon>
        <taxon>Pseudomonadati</taxon>
        <taxon>Pseudomonadota</taxon>
        <taxon>Alphaproteobacteria</taxon>
        <taxon>Rhodobacterales</taxon>
        <taxon>Paracoccaceae</taxon>
        <taxon>Paracoccus</taxon>
    </lineage>
</organism>
<dbReference type="AlphaFoldDB" id="A0A1I3DCD7"/>
<dbReference type="GO" id="GO:0016887">
    <property type="term" value="F:ATP hydrolysis activity"/>
    <property type="evidence" value="ECO:0007669"/>
    <property type="project" value="InterPro"/>
</dbReference>
<sequence>MTCEKHLALGLVASLAERFGPGSKIAKELPGWIEYLTDTECPERPRTRPGAAWWGRVRSLLDDLCQEADRSEGNLVRANATRIGEHFGLTEVEARILEFFANYRIFDMFEHVVDQALETREVTLLFLVAQFSGAEQGEVRTALRPDARLKASGLLQNEGRNWSSQRVPYAVSPRLADAMRADVDDIEELVALLFPAAPTPDAEWRDFEGLGESADLMRKLLTNAIVNGTPGVNILLYGAPGTGKTEFCKVLAREVGASLRAIGEADDSGEEPSRGERLAELGIAGRMLSARRDTVLLLDEMEDLFGGAMPSFFRQERMSKVFANRLLETNPVPTLWTTNSIEACDPAFLRRMTFSVEMRTPSERVRKRIWQRLADRHQPLAETGALMALAGIHDHPPALVSDAMRVARDCGGGVETFAQVLGASAKLTNGGIAPPPRHHSEAAWEATLANADTDLALLEARLAGFDTAPRISFCLDGPAGTGKSAWARHLAKQLGLPVIEKRASDLLSMWVGGSEKAIARAFADARAEGALLIFDEADSLLADRRNASRQWEVSQVNEMLTWMESHPLPFVCTTNLAENLDPATQRRFTFRIRFDWLREDQLPLAWRAHFGAPVHADVRALDRLAAGDFANVARRMRALGQDDPATILAELRRESEAKEGKTRAIGFGR</sequence>
<evidence type="ECO:0000259" key="1">
    <source>
        <dbReference type="SMART" id="SM00382"/>
    </source>
</evidence>
<dbReference type="InterPro" id="IPR027417">
    <property type="entry name" value="P-loop_NTPase"/>
</dbReference>
<accession>A0A1I3DCD7</accession>
<feature type="domain" description="AAA+ ATPase" evidence="1">
    <location>
        <begin position="469"/>
        <end position="600"/>
    </location>
</feature>
<dbReference type="STRING" id="34004.SAMN04488021_13730"/>
<dbReference type="PANTHER" id="PTHR23077">
    <property type="entry name" value="AAA-FAMILY ATPASE"/>
    <property type="match status" value="1"/>
</dbReference>
<evidence type="ECO:0000313" key="2">
    <source>
        <dbReference type="EMBL" id="SFH84432.1"/>
    </source>
</evidence>
<name>A0A1I3DCD7_9RHOB</name>
<dbReference type="EMBL" id="FOPU01000037">
    <property type="protein sequence ID" value="SFH84432.1"/>
    <property type="molecule type" value="Genomic_DNA"/>
</dbReference>
<dbReference type="SMART" id="SM00382">
    <property type="entry name" value="AAA"/>
    <property type="match status" value="2"/>
</dbReference>
<dbReference type="Pfam" id="PF00004">
    <property type="entry name" value="AAA"/>
    <property type="match status" value="2"/>
</dbReference>
<dbReference type="InterPro" id="IPR050168">
    <property type="entry name" value="AAA_ATPase_domain"/>
</dbReference>
<dbReference type="Proteomes" id="UP000183635">
    <property type="component" value="Unassembled WGS sequence"/>
</dbReference>
<dbReference type="InterPro" id="IPR003959">
    <property type="entry name" value="ATPase_AAA_core"/>
</dbReference>
<dbReference type="RefSeq" id="WP_074969946.1">
    <property type="nucleotide sequence ID" value="NZ_CBCRYP010000011.1"/>
</dbReference>
<reference evidence="2 3" key="1">
    <citation type="submission" date="2016-10" db="EMBL/GenBank/DDBJ databases">
        <authorList>
            <person name="de Groot N.N."/>
        </authorList>
    </citation>
    <scope>NUCLEOTIDE SEQUENCE [LARGE SCALE GENOMIC DNA]</scope>
    <source>
        <strain evidence="2 3">DSM 8537</strain>
    </source>
</reference>
<dbReference type="Gene3D" id="3.40.50.300">
    <property type="entry name" value="P-loop containing nucleotide triphosphate hydrolases"/>
    <property type="match status" value="2"/>
</dbReference>
<proteinExistence type="predicted"/>
<keyword evidence="3" id="KW-1185">Reference proteome</keyword>
<evidence type="ECO:0000313" key="3">
    <source>
        <dbReference type="Proteomes" id="UP000183635"/>
    </source>
</evidence>
<feature type="domain" description="AAA+ ATPase" evidence="1">
    <location>
        <begin position="230"/>
        <end position="362"/>
    </location>
</feature>
<gene>
    <name evidence="2" type="ORF">SAMN04488021_13730</name>
</gene>
<dbReference type="CDD" id="cd19481">
    <property type="entry name" value="RecA-like_protease"/>
    <property type="match status" value="1"/>
</dbReference>
<protein>
    <submittedName>
        <fullName evidence="2">AAA+-type ATPase, SpoVK/Ycf46/Vps4 family</fullName>
    </submittedName>
</protein>
<dbReference type="SUPFAM" id="SSF52540">
    <property type="entry name" value="P-loop containing nucleoside triphosphate hydrolases"/>
    <property type="match status" value="2"/>
</dbReference>
<dbReference type="GO" id="GO:0005524">
    <property type="term" value="F:ATP binding"/>
    <property type="evidence" value="ECO:0007669"/>
    <property type="project" value="InterPro"/>
</dbReference>
<dbReference type="OrthoDB" id="5297432at2"/>
<dbReference type="InterPro" id="IPR003593">
    <property type="entry name" value="AAA+_ATPase"/>
</dbReference>